<dbReference type="AlphaFoldDB" id="A0A2R8B3Z9"/>
<evidence type="ECO:0000259" key="1">
    <source>
        <dbReference type="PROSITE" id="PS50830"/>
    </source>
</evidence>
<dbReference type="SUPFAM" id="SSF50199">
    <property type="entry name" value="Staphylococcal nuclease"/>
    <property type="match status" value="1"/>
</dbReference>
<dbReference type="RefSeq" id="WP_219929161.1">
    <property type="nucleotide sequence ID" value="NZ_OMOQ01000001.1"/>
</dbReference>
<dbReference type="PROSITE" id="PS51318">
    <property type="entry name" value="TAT"/>
    <property type="match status" value="1"/>
</dbReference>
<keyword evidence="3" id="KW-1185">Reference proteome</keyword>
<dbReference type="EMBL" id="OMOQ01000001">
    <property type="protein sequence ID" value="SPH17317.1"/>
    <property type="molecule type" value="Genomic_DNA"/>
</dbReference>
<dbReference type="Gene3D" id="2.40.50.90">
    <property type="match status" value="1"/>
</dbReference>
<feature type="domain" description="TNase-like" evidence="1">
    <location>
        <begin position="46"/>
        <end position="154"/>
    </location>
</feature>
<dbReference type="Pfam" id="PF00565">
    <property type="entry name" value="SNase"/>
    <property type="match status" value="1"/>
</dbReference>
<evidence type="ECO:0000313" key="3">
    <source>
        <dbReference type="Proteomes" id="UP000244924"/>
    </source>
</evidence>
<proteinExistence type="predicted"/>
<organism evidence="2 3">
    <name type="scientific">Albidovulum aquaemixtae</name>
    <dbReference type="NCBI Taxonomy" id="1542388"/>
    <lineage>
        <taxon>Bacteria</taxon>
        <taxon>Pseudomonadati</taxon>
        <taxon>Pseudomonadota</taxon>
        <taxon>Alphaproteobacteria</taxon>
        <taxon>Rhodobacterales</taxon>
        <taxon>Paracoccaceae</taxon>
        <taxon>Albidovulum</taxon>
    </lineage>
</organism>
<dbReference type="PROSITE" id="PS50830">
    <property type="entry name" value="TNASE_3"/>
    <property type="match status" value="1"/>
</dbReference>
<reference evidence="2 3" key="1">
    <citation type="submission" date="2018-03" db="EMBL/GenBank/DDBJ databases">
        <authorList>
            <person name="Keele B.F."/>
        </authorList>
    </citation>
    <scope>NUCLEOTIDE SEQUENCE [LARGE SCALE GENOMIC DNA]</scope>
    <source>
        <strain evidence="2 3">CECT 8626</strain>
    </source>
</reference>
<protein>
    <recommendedName>
        <fullName evidence="1">TNase-like domain-containing protein</fullName>
    </recommendedName>
</protein>
<dbReference type="InterPro" id="IPR006311">
    <property type="entry name" value="TAT_signal"/>
</dbReference>
<dbReference type="InterPro" id="IPR016071">
    <property type="entry name" value="Staphylococal_nuclease_OB-fold"/>
</dbReference>
<gene>
    <name evidence="2" type="ORF">DEA8626_00835</name>
</gene>
<evidence type="ECO:0000313" key="2">
    <source>
        <dbReference type="EMBL" id="SPH17317.1"/>
    </source>
</evidence>
<name>A0A2R8B3Z9_9RHOB</name>
<accession>A0A2R8B3Z9</accession>
<dbReference type="InterPro" id="IPR035437">
    <property type="entry name" value="SNase_OB-fold_sf"/>
</dbReference>
<sequence length="154" mass="16445">MGGRRTRRDTLGAVLRAAMVAAFATGIGVPLVMAANAAVKDGDGCRVYLVVDGDTVKMFCSEEGFVSARLLGFDTPEIYSPGCLSELARGLGATVYLHWRLLAAGYVSAKPEGRDRYDRILTSLRLDGEDIADRMIAAGHARAYEGGAREGWCA</sequence>
<dbReference type="Proteomes" id="UP000244924">
    <property type="component" value="Unassembled WGS sequence"/>
</dbReference>